<proteinExistence type="predicted"/>
<evidence type="ECO:0000313" key="2">
    <source>
        <dbReference type="EMBL" id="CKU23943.1"/>
    </source>
</evidence>
<reference evidence="3 4" key="1">
    <citation type="submission" date="2015-03" db="EMBL/GenBank/DDBJ databases">
        <authorList>
            <consortium name="Pathogen Informatics"/>
        </authorList>
    </citation>
    <scope>NUCLEOTIDE SEQUENCE [LARGE SCALE GENOMIC DNA]</scope>
    <source>
        <strain evidence="2 4">Bir 172</strain>
        <strain evidence="1 3">G09901357</strain>
    </source>
</reference>
<evidence type="ECO:0000313" key="4">
    <source>
        <dbReference type="Proteomes" id="UP000048948"/>
    </source>
</evidence>
<dbReference type="Proteomes" id="UP000048289">
    <property type="component" value="Unassembled WGS sequence"/>
</dbReference>
<protein>
    <submittedName>
        <fullName evidence="2">Uncharacterized protein</fullName>
    </submittedName>
</protein>
<accession>A0A655AX99</accession>
<dbReference type="AlphaFoldDB" id="A0A655AX99"/>
<sequence length="103" mass="11238">MRPLLGHTPMRGKCLQPQIVDAKLQPAGQLDRAHDEVNREFGLGDLGLRSEKRIVERDIVRDQSAPAQHVDNLTGDIGELWLVIEHGGGQAVHVGGARVHLGI</sequence>
<organism evidence="2 4">
    <name type="scientific">Mycobacterium tuberculosis</name>
    <dbReference type="NCBI Taxonomy" id="1773"/>
    <lineage>
        <taxon>Bacteria</taxon>
        <taxon>Bacillati</taxon>
        <taxon>Actinomycetota</taxon>
        <taxon>Actinomycetes</taxon>
        <taxon>Mycobacteriales</taxon>
        <taxon>Mycobacteriaceae</taxon>
        <taxon>Mycobacterium</taxon>
        <taxon>Mycobacterium tuberculosis complex</taxon>
    </lineage>
</organism>
<evidence type="ECO:0000313" key="3">
    <source>
        <dbReference type="Proteomes" id="UP000048289"/>
    </source>
</evidence>
<name>A0A655AX99_MYCTX</name>
<dbReference type="Proteomes" id="UP000048948">
    <property type="component" value="Unassembled WGS sequence"/>
</dbReference>
<gene>
    <name evidence="1" type="ORF">ERS007681_04641</name>
    <name evidence="2" type="ORF">ERS027646_04616</name>
</gene>
<evidence type="ECO:0000313" key="1">
    <source>
        <dbReference type="EMBL" id="CFE49262.1"/>
    </source>
</evidence>
<dbReference type="EMBL" id="CFOE01001246">
    <property type="protein sequence ID" value="CFE49262.1"/>
    <property type="molecule type" value="Genomic_DNA"/>
</dbReference>
<dbReference type="EMBL" id="CNGE01001521">
    <property type="protein sequence ID" value="CKU23943.1"/>
    <property type="molecule type" value="Genomic_DNA"/>
</dbReference>